<dbReference type="SUPFAM" id="SSF111369">
    <property type="entry name" value="HlyD-like secretion proteins"/>
    <property type="match status" value="1"/>
</dbReference>
<reference evidence="5 6" key="1">
    <citation type="submission" date="2019-02" db="EMBL/GenBank/DDBJ databases">
        <title>Siculibacillus lacustris gen. nov., sp. nov., a new rosette-forming bacterium isolated from a freshwater crater lake (Lake St. Ana, Romania).</title>
        <authorList>
            <person name="Felfoldi T."/>
            <person name="Marton Z."/>
            <person name="Szabo A."/>
            <person name="Mentes A."/>
            <person name="Boka K."/>
            <person name="Marialigeti K."/>
            <person name="Mathe I."/>
            <person name="Koncz M."/>
            <person name="Schumann P."/>
            <person name="Toth E."/>
        </authorList>
    </citation>
    <scope>NUCLEOTIDE SEQUENCE [LARGE SCALE GENOMIC DNA]</scope>
    <source>
        <strain evidence="5 6">SA-279</strain>
    </source>
</reference>
<protein>
    <submittedName>
        <fullName evidence="5">Efflux RND transporter periplasmic adaptor subunit</fullName>
    </submittedName>
</protein>
<comment type="caution">
    <text evidence="5">The sequence shown here is derived from an EMBL/GenBank/DDBJ whole genome shotgun (WGS) entry which is preliminary data.</text>
</comment>
<keyword evidence="6" id="KW-1185">Reference proteome</keyword>
<sequence>MWKRMFLMLLAVGLVFGGLYGFQVFKTGIIAKVMAAMSNPAQTVSTAKVEIRPWTDRFIAVGSLKAKDGSDLALESSGIVDAIAFDSGERVATGKLLLKLKSDDDAAKLDALEATLKLAQINYDRDVEQFKIKAVSQAAIDSDAANVKNAKAQADAQRATIAKKTLTAPFSGRLGIRTVDQGQFLPAGTAIVTLQALDPIHVDFFLPQQALAQLKVGQKIAAVVDTWPKETFAGEITAINPKVDTATRNVQVRATLPNTDERLLPGMFARVEIVVGEPKDLVTVPVTAITSNPYGDTVYVVEGKAPDLTVRQVFVKTGETRGDIVAILDGLAAGQTVVTAGQLKLHKGSPVKVDNSILPTTDPAPKPVEK</sequence>
<dbReference type="Pfam" id="PF25954">
    <property type="entry name" value="Beta-barrel_RND_2"/>
    <property type="match status" value="1"/>
</dbReference>
<dbReference type="GO" id="GO:0019898">
    <property type="term" value="C:extrinsic component of membrane"/>
    <property type="evidence" value="ECO:0007669"/>
    <property type="project" value="InterPro"/>
</dbReference>
<feature type="domain" description="CusB-like beta-barrel" evidence="3">
    <location>
        <begin position="203"/>
        <end position="273"/>
    </location>
</feature>
<dbReference type="InterPro" id="IPR030190">
    <property type="entry name" value="MacA_alpha-hairpin_sf"/>
</dbReference>
<dbReference type="GO" id="GO:1990281">
    <property type="term" value="C:efflux pump complex"/>
    <property type="evidence" value="ECO:0007669"/>
    <property type="project" value="TreeGrafter"/>
</dbReference>
<dbReference type="PANTHER" id="PTHR30469">
    <property type="entry name" value="MULTIDRUG RESISTANCE PROTEIN MDTA"/>
    <property type="match status" value="1"/>
</dbReference>
<organism evidence="5 6">
    <name type="scientific">Siculibacillus lacustris</name>
    <dbReference type="NCBI Taxonomy" id="1549641"/>
    <lineage>
        <taxon>Bacteria</taxon>
        <taxon>Pseudomonadati</taxon>
        <taxon>Pseudomonadota</taxon>
        <taxon>Alphaproteobacteria</taxon>
        <taxon>Hyphomicrobiales</taxon>
        <taxon>Ancalomicrobiaceae</taxon>
        <taxon>Siculibacillus</taxon>
    </lineage>
</organism>
<dbReference type="NCBIfam" id="TIGR01730">
    <property type="entry name" value="RND_mfp"/>
    <property type="match status" value="1"/>
</dbReference>
<dbReference type="AlphaFoldDB" id="A0A4Q9VXI5"/>
<dbReference type="GO" id="GO:0030313">
    <property type="term" value="C:cell envelope"/>
    <property type="evidence" value="ECO:0007669"/>
    <property type="project" value="UniProtKB-SubCell"/>
</dbReference>
<dbReference type="Gene3D" id="6.10.140.1990">
    <property type="match status" value="1"/>
</dbReference>
<dbReference type="Pfam" id="PF25967">
    <property type="entry name" value="RND-MFP_C"/>
    <property type="match status" value="1"/>
</dbReference>
<feature type="domain" description="Multidrug resistance protein MdtA-like C-terminal permuted SH3" evidence="4">
    <location>
        <begin position="282"/>
        <end position="341"/>
    </location>
</feature>
<evidence type="ECO:0000259" key="3">
    <source>
        <dbReference type="Pfam" id="PF25954"/>
    </source>
</evidence>
<dbReference type="GO" id="GO:1990195">
    <property type="term" value="C:macrolide transmembrane transporter complex"/>
    <property type="evidence" value="ECO:0007669"/>
    <property type="project" value="InterPro"/>
</dbReference>
<dbReference type="GO" id="GO:0015562">
    <property type="term" value="F:efflux transmembrane transporter activity"/>
    <property type="evidence" value="ECO:0007669"/>
    <property type="project" value="TreeGrafter"/>
</dbReference>
<comment type="similarity">
    <text evidence="1">Belongs to the membrane fusion protein (MFP) (TC 8.A.1) family.</text>
</comment>
<dbReference type="Proteomes" id="UP000292781">
    <property type="component" value="Unassembled WGS sequence"/>
</dbReference>
<dbReference type="Gene3D" id="2.40.50.100">
    <property type="match status" value="1"/>
</dbReference>
<dbReference type="InterPro" id="IPR006143">
    <property type="entry name" value="RND_pump_MFP"/>
</dbReference>
<dbReference type="PANTHER" id="PTHR30469:SF11">
    <property type="entry name" value="BLL4320 PROTEIN"/>
    <property type="match status" value="1"/>
</dbReference>
<evidence type="ECO:0000313" key="5">
    <source>
        <dbReference type="EMBL" id="TBW40634.1"/>
    </source>
</evidence>
<evidence type="ECO:0000259" key="4">
    <source>
        <dbReference type="Pfam" id="PF25967"/>
    </source>
</evidence>
<dbReference type="InterPro" id="IPR058792">
    <property type="entry name" value="Beta-barrel_RND_2"/>
</dbReference>
<evidence type="ECO:0000256" key="1">
    <source>
        <dbReference type="ARBA" id="ARBA00009477"/>
    </source>
</evidence>
<dbReference type="OrthoDB" id="9806939at2"/>
<dbReference type="InterPro" id="IPR058627">
    <property type="entry name" value="MdtA-like_C"/>
</dbReference>
<dbReference type="EMBL" id="SJFN01000003">
    <property type="protein sequence ID" value="TBW40634.1"/>
    <property type="molecule type" value="Genomic_DNA"/>
</dbReference>
<evidence type="ECO:0000313" key="6">
    <source>
        <dbReference type="Proteomes" id="UP000292781"/>
    </source>
</evidence>
<keyword evidence="2" id="KW-0175">Coiled coil</keyword>
<evidence type="ECO:0000256" key="2">
    <source>
        <dbReference type="ARBA" id="ARBA00023054"/>
    </source>
</evidence>
<name>A0A4Q9VXI5_9HYPH</name>
<dbReference type="FunFam" id="2.40.30.170:FF:000010">
    <property type="entry name" value="Efflux RND transporter periplasmic adaptor subunit"/>
    <property type="match status" value="1"/>
</dbReference>
<accession>A0A4Q9VXI5</accession>
<dbReference type="Gene3D" id="2.40.420.20">
    <property type="match status" value="1"/>
</dbReference>
<proteinExistence type="inferred from homology"/>
<dbReference type="GO" id="GO:1990961">
    <property type="term" value="P:xenobiotic detoxification by transmembrane export across the plasma membrane"/>
    <property type="evidence" value="ECO:0007669"/>
    <property type="project" value="InterPro"/>
</dbReference>
<gene>
    <name evidence="5" type="ORF">EYW49_02585</name>
</gene>
<dbReference type="RefSeq" id="WP_131305699.1">
    <property type="nucleotide sequence ID" value="NZ_SJFN01000003.1"/>
</dbReference>
<dbReference type="Gene3D" id="2.40.30.170">
    <property type="match status" value="1"/>
</dbReference>